<evidence type="ECO:0000256" key="1">
    <source>
        <dbReference type="SAM" id="SignalP"/>
    </source>
</evidence>
<dbReference type="Proteomes" id="UP000486351">
    <property type="component" value="Unassembled WGS sequence"/>
</dbReference>
<evidence type="ECO:0000313" key="6">
    <source>
        <dbReference type="EMBL" id="KAE9106996.1"/>
    </source>
</evidence>
<comment type="caution">
    <text evidence="7">The sequence shown here is derived from an EMBL/GenBank/DDBJ whole genome shotgun (WGS) entry which is preliminary data.</text>
</comment>
<evidence type="ECO:0000313" key="16">
    <source>
        <dbReference type="Proteomes" id="UP000440732"/>
    </source>
</evidence>
<evidence type="ECO:0000313" key="20">
    <source>
        <dbReference type="Proteomes" id="UP000486351"/>
    </source>
</evidence>
<feature type="signal peptide" evidence="1">
    <location>
        <begin position="1"/>
        <end position="21"/>
    </location>
</feature>
<dbReference type="Proteomes" id="UP000437068">
    <property type="component" value="Unassembled WGS sequence"/>
</dbReference>
<keyword evidence="13" id="KW-1185">Reference proteome</keyword>
<dbReference type="Proteomes" id="UP000460718">
    <property type="component" value="Unassembled WGS sequence"/>
</dbReference>
<dbReference type="EMBL" id="QXFZ01002007">
    <property type="protein sequence ID" value="KAE9081962.1"/>
    <property type="molecule type" value="Genomic_DNA"/>
</dbReference>
<evidence type="ECO:0000313" key="12">
    <source>
        <dbReference type="Proteomes" id="UP000429523"/>
    </source>
</evidence>
<evidence type="ECO:0000313" key="13">
    <source>
        <dbReference type="Proteomes" id="UP000433483"/>
    </source>
</evidence>
<proteinExistence type="predicted"/>
<dbReference type="EMBL" id="QXGF01001989">
    <property type="protein sequence ID" value="KAE8926707.1"/>
    <property type="molecule type" value="Genomic_DNA"/>
</dbReference>
<dbReference type="EMBL" id="QXFW01001925">
    <property type="protein sequence ID" value="KAE8984140.1"/>
    <property type="molecule type" value="Genomic_DNA"/>
</dbReference>
<evidence type="ECO:0000313" key="9">
    <source>
        <dbReference type="EMBL" id="KAE9219701.1"/>
    </source>
</evidence>
<accession>A0A6A3WM85</accession>
<dbReference type="EMBL" id="QXFX01001999">
    <property type="protein sequence ID" value="KAE9082015.1"/>
    <property type="molecule type" value="Genomic_DNA"/>
</dbReference>
<evidence type="ECO:0000313" key="17">
    <source>
        <dbReference type="Proteomes" id="UP000441208"/>
    </source>
</evidence>
<evidence type="ECO:0000313" key="4">
    <source>
        <dbReference type="EMBL" id="KAE9081962.1"/>
    </source>
</evidence>
<gene>
    <name evidence="10" type="ORF">PF001_g21223</name>
    <name evidence="8" type="ORF">PF002_g23469</name>
    <name evidence="9" type="ORF">PF004_g13538</name>
    <name evidence="7" type="ORF">PF005_g22469</name>
    <name evidence="6" type="ORF">PF006_g21224</name>
    <name evidence="4" type="ORF">PF007_g22462</name>
    <name evidence="11" type="ORF">PF008_g22136</name>
    <name evidence="2" type="ORF">PF009_g23110</name>
    <name evidence="5" type="ORF">PF010_g21761</name>
    <name evidence="3" type="ORF">PF011_g20895</name>
</gene>
<reference evidence="12 13" key="1">
    <citation type="submission" date="2018-08" db="EMBL/GenBank/DDBJ databases">
        <title>Genomic investigation of the strawberry pathogen Phytophthora fragariae indicates pathogenicity is determined by transcriptional variation in three key races.</title>
        <authorList>
            <person name="Adams T.M."/>
            <person name="Armitage A.D."/>
            <person name="Sobczyk M.K."/>
            <person name="Bates H.J."/>
            <person name="Dunwell J.M."/>
            <person name="Nellist C.F."/>
            <person name="Harrison R.J."/>
        </authorList>
    </citation>
    <scope>NUCLEOTIDE SEQUENCE [LARGE SCALE GENOMIC DNA]</scope>
    <source>
        <strain evidence="10 14">A4</strain>
        <strain evidence="8 15">BC-1</strain>
        <strain evidence="9 19">BC-23</strain>
        <strain evidence="7 13">NOV-27</strain>
        <strain evidence="6 16">NOV-5</strain>
        <strain evidence="4 17">NOV-71</strain>
        <strain evidence="11 20">NOV-77</strain>
        <strain evidence="2 12">NOV-9</strain>
        <strain evidence="5 21">ONT-3</strain>
        <strain evidence="3 18">SCRP245</strain>
    </source>
</reference>
<keyword evidence="1" id="KW-0732">Signal</keyword>
<evidence type="ECO:0000313" key="11">
    <source>
        <dbReference type="EMBL" id="KAE9303778.1"/>
    </source>
</evidence>
<evidence type="ECO:0000313" key="2">
    <source>
        <dbReference type="EMBL" id="KAE8926707.1"/>
    </source>
</evidence>
<dbReference type="EMBL" id="QXGA01001939">
    <property type="protein sequence ID" value="KAE9106996.1"/>
    <property type="molecule type" value="Genomic_DNA"/>
</dbReference>
<evidence type="ECO:0000313" key="18">
    <source>
        <dbReference type="Proteomes" id="UP000460718"/>
    </source>
</evidence>
<dbReference type="EMBL" id="QXGB01002021">
    <property type="protein sequence ID" value="KAE9182472.1"/>
    <property type="molecule type" value="Genomic_DNA"/>
</dbReference>
<dbReference type="Proteomes" id="UP000476176">
    <property type="component" value="Unassembled WGS sequence"/>
</dbReference>
<dbReference type="EMBL" id="QXGE01001910">
    <property type="protein sequence ID" value="KAE9286919.1"/>
    <property type="molecule type" value="Genomic_DNA"/>
</dbReference>
<evidence type="ECO:0000313" key="7">
    <source>
        <dbReference type="EMBL" id="KAE9182472.1"/>
    </source>
</evidence>
<dbReference type="EMBL" id="QXFY01002062">
    <property type="protein sequence ID" value="KAE9303778.1"/>
    <property type="molecule type" value="Genomic_DNA"/>
</dbReference>
<dbReference type="OrthoDB" id="89244at2759"/>
<dbReference type="Proteomes" id="UP000440732">
    <property type="component" value="Unassembled WGS sequence"/>
</dbReference>
<evidence type="ECO:0000313" key="19">
    <source>
        <dbReference type="Proteomes" id="UP000476176"/>
    </source>
</evidence>
<evidence type="ECO:0000313" key="5">
    <source>
        <dbReference type="EMBL" id="KAE9082015.1"/>
    </source>
</evidence>
<dbReference type="Proteomes" id="UP000488956">
    <property type="component" value="Unassembled WGS sequence"/>
</dbReference>
<dbReference type="Proteomes" id="UP000441208">
    <property type="component" value="Unassembled WGS sequence"/>
</dbReference>
<sequence length="257" mass="29695">MPQHGLFLLLLAALFARLGLARSADEVAVPPRLQSLPLQLQDLCSNFVVVCDFVAKNCNRNAATSDKNPKCAESFDLFYQHNATLTRCIEELSTDSRDKTQALAFLEKSSVWQKHNACRLFHATEAKAAVECSGANAHRPWKLTTWPLYCHEVFTMYNTTRHELDRLCDRTANSEAFWEGYVNYIGSETCKRYYDMVREARERGCGKKKHALDGEGRCQEMFQWYVENQQVVETDCYELKASKPFYRGFYTWKKQQP</sequence>
<dbReference type="EMBL" id="QXGC01000825">
    <property type="protein sequence ID" value="KAE9219701.1"/>
    <property type="molecule type" value="Genomic_DNA"/>
</dbReference>
<organism evidence="7 13">
    <name type="scientific">Phytophthora fragariae</name>
    <dbReference type="NCBI Taxonomy" id="53985"/>
    <lineage>
        <taxon>Eukaryota</taxon>
        <taxon>Sar</taxon>
        <taxon>Stramenopiles</taxon>
        <taxon>Oomycota</taxon>
        <taxon>Peronosporomycetes</taxon>
        <taxon>Peronosporales</taxon>
        <taxon>Peronosporaceae</taxon>
        <taxon>Phytophthora</taxon>
    </lineage>
</organism>
<name>A0A6A3WM85_9STRA</name>
<dbReference type="Proteomes" id="UP000429523">
    <property type="component" value="Unassembled WGS sequence"/>
</dbReference>
<evidence type="ECO:0000313" key="8">
    <source>
        <dbReference type="EMBL" id="KAE9194906.1"/>
    </source>
</evidence>
<evidence type="ECO:0000313" key="15">
    <source>
        <dbReference type="Proteomes" id="UP000440367"/>
    </source>
</evidence>
<evidence type="ECO:0000313" key="10">
    <source>
        <dbReference type="EMBL" id="KAE9286919.1"/>
    </source>
</evidence>
<evidence type="ECO:0000313" key="21">
    <source>
        <dbReference type="Proteomes" id="UP000488956"/>
    </source>
</evidence>
<dbReference type="Proteomes" id="UP000440367">
    <property type="component" value="Unassembled WGS sequence"/>
</dbReference>
<evidence type="ECO:0000313" key="14">
    <source>
        <dbReference type="Proteomes" id="UP000437068"/>
    </source>
</evidence>
<evidence type="ECO:0000313" key="3">
    <source>
        <dbReference type="EMBL" id="KAE8984140.1"/>
    </source>
</evidence>
<feature type="chain" id="PRO_5036380820" evidence="1">
    <location>
        <begin position="22"/>
        <end position="257"/>
    </location>
</feature>
<dbReference type="AlphaFoldDB" id="A0A6A3WM85"/>
<protein>
    <submittedName>
        <fullName evidence="7">Uncharacterized protein</fullName>
    </submittedName>
</protein>
<dbReference type="EMBL" id="QXGD01002023">
    <property type="protein sequence ID" value="KAE9194906.1"/>
    <property type="molecule type" value="Genomic_DNA"/>
</dbReference>
<dbReference type="Proteomes" id="UP000433483">
    <property type="component" value="Unassembled WGS sequence"/>
</dbReference>